<feature type="domain" description="Helicase ATP-binding" evidence="7">
    <location>
        <begin position="1392"/>
        <end position="1762"/>
    </location>
</feature>
<keyword evidence="1" id="KW-0489">Methyltransferase</keyword>
<dbReference type="InterPro" id="IPR050628">
    <property type="entry name" value="SNF2_RAD54_helicase_TF"/>
</dbReference>
<accession>A0A9P8L9X5</accession>
<evidence type="ECO:0000313" key="8">
    <source>
        <dbReference type="EMBL" id="KAH0557123.1"/>
    </source>
</evidence>
<dbReference type="SUPFAM" id="SSF53335">
    <property type="entry name" value="S-adenosyl-L-methionine-dependent methyltransferases"/>
    <property type="match status" value="1"/>
</dbReference>
<dbReference type="SUPFAM" id="SSF52540">
    <property type="entry name" value="P-loop containing nucleoside triphosphate hydrolases"/>
    <property type="match status" value="1"/>
</dbReference>
<keyword evidence="9" id="KW-1185">Reference proteome</keyword>
<evidence type="ECO:0000256" key="5">
    <source>
        <dbReference type="ARBA" id="ARBA00022840"/>
    </source>
</evidence>
<name>A0A9P8L9X5_9PEZI</name>
<dbReference type="InterPro" id="IPR001525">
    <property type="entry name" value="C5_MeTfrase"/>
</dbReference>
<dbReference type="Proteomes" id="UP000750711">
    <property type="component" value="Unassembled WGS sequence"/>
</dbReference>
<dbReference type="Pfam" id="PF00145">
    <property type="entry name" value="DNA_methylase"/>
    <property type="match status" value="1"/>
</dbReference>
<keyword evidence="5" id="KW-0067">ATP-binding</keyword>
<dbReference type="Gene3D" id="3.40.50.150">
    <property type="entry name" value="Vaccinia Virus protein VP39"/>
    <property type="match status" value="1"/>
</dbReference>
<dbReference type="InterPro" id="IPR000330">
    <property type="entry name" value="SNF2_N"/>
</dbReference>
<evidence type="ECO:0000256" key="4">
    <source>
        <dbReference type="ARBA" id="ARBA00022801"/>
    </source>
</evidence>
<evidence type="ECO:0000256" key="6">
    <source>
        <dbReference type="SAM" id="MobiDB-lite"/>
    </source>
</evidence>
<reference evidence="8" key="1">
    <citation type="submission" date="2021-03" db="EMBL/GenBank/DDBJ databases">
        <title>Comparative genomics and phylogenomic investigation of the class Geoglossomycetes provide insights into ecological specialization and systematics.</title>
        <authorList>
            <person name="Melie T."/>
            <person name="Pirro S."/>
            <person name="Miller A.N."/>
            <person name="Quandt A."/>
        </authorList>
    </citation>
    <scope>NUCLEOTIDE SEQUENCE</scope>
    <source>
        <strain evidence="8">CAQ_001_2017</strain>
    </source>
</reference>
<keyword evidence="4" id="KW-0378">Hydrolase</keyword>
<dbReference type="InterPro" id="IPR029063">
    <property type="entry name" value="SAM-dependent_MTases_sf"/>
</dbReference>
<proteinExistence type="predicted"/>
<comment type="caution">
    <text evidence="8">The sequence shown here is derived from an EMBL/GenBank/DDBJ whole genome shotgun (WGS) entry which is preliminary data.</text>
</comment>
<dbReference type="GO" id="GO:0008094">
    <property type="term" value="F:ATP-dependent activity, acting on DNA"/>
    <property type="evidence" value="ECO:0007669"/>
    <property type="project" value="TreeGrafter"/>
</dbReference>
<feature type="compositionally biased region" description="Basic and acidic residues" evidence="6">
    <location>
        <begin position="266"/>
        <end position="282"/>
    </location>
</feature>
<gene>
    <name evidence="8" type="ORF">GP486_005087</name>
</gene>
<dbReference type="EMBL" id="JAGHQM010000903">
    <property type="protein sequence ID" value="KAH0557123.1"/>
    <property type="molecule type" value="Genomic_DNA"/>
</dbReference>
<organism evidence="8 9">
    <name type="scientific">Trichoglossum hirsutum</name>
    <dbReference type="NCBI Taxonomy" id="265104"/>
    <lineage>
        <taxon>Eukaryota</taxon>
        <taxon>Fungi</taxon>
        <taxon>Dikarya</taxon>
        <taxon>Ascomycota</taxon>
        <taxon>Pezizomycotina</taxon>
        <taxon>Geoglossomycetes</taxon>
        <taxon>Geoglossales</taxon>
        <taxon>Geoglossaceae</taxon>
        <taxon>Trichoglossum</taxon>
    </lineage>
</organism>
<dbReference type="GO" id="GO:0016787">
    <property type="term" value="F:hydrolase activity"/>
    <property type="evidence" value="ECO:0007669"/>
    <property type="project" value="UniProtKB-KW"/>
</dbReference>
<feature type="region of interest" description="Disordered" evidence="6">
    <location>
        <begin position="1"/>
        <end position="119"/>
    </location>
</feature>
<feature type="region of interest" description="Disordered" evidence="6">
    <location>
        <begin position="136"/>
        <end position="325"/>
    </location>
</feature>
<feature type="compositionally biased region" description="Polar residues" evidence="6">
    <location>
        <begin position="195"/>
        <end position="205"/>
    </location>
</feature>
<dbReference type="GO" id="GO:0008168">
    <property type="term" value="F:methyltransferase activity"/>
    <property type="evidence" value="ECO:0007669"/>
    <property type="project" value="UniProtKB-KW"/>
</dbReference>
<dbReference type="InterPro" id="IPR027417">
    <property type="entry name" value="P-loop_NTPase"/>
</dbReference>
<dbReference type="PANTHER" id="PTHR45626:SF26">
    <property type="entry name" value="FAMILY HELICASE, PUTATIVE (AFU_ORTHOLOGUE AFUA_2G09120)-RELATED"/>
    <property type="match status" value="1"/>
</dbReference>
<evidence type="ECO:0000256" key="2">
    <source>
        <dbReference type="ARBA" id="ARBA00022679"/>
    </source>
</evidence>
<keyword evidence="2" id="KW-0808">Transferase</keyword>
<dbReference type="GO" id="GO:0005524">
    <property type="term" value="F:ATP binding"/>
    <property type="evidence" value="ECO:0007669"/>
    <property type="project" value="UniProtKB-KW"/>
</dbReference>
<evidence type="ECO:0000256" key="3">
    <source>
        <dbReference type="ARBA" id="ARBA00022741"/>
    </source>
</evidence>
<protein>
    <recommendedName>
        <fullName evidence="7">Helicase ATP-binding domain-containing protein</fullName>
    </recommendedName>
</protein>
<dbReference type="GO" id="GO:0032259">
    <property type="term" value="P:methylation"/>
    <property type="evidence" value="ECO:0007669"/>
    <property type="project" value="UniProtKB-KW"/>
</dbReference>
<evidence type="ECO:0000256" key="1">
    <source>
        <dbReference type="ARBA" id="ARBA00022603"/>
    </source>
</evidence>
<dbReference type="GO" id="GO:0006281">
    <property type="term" value="P:DNA repair"/>
    <property type="evidence" value="ECO:0007669"/>
    <property type="project" value="TreeGrafter"/>
</dbReference>
<dbReference type="InterPro" id="IPR014001">
    <property type="entry name" value="Helicase_ATP-bd"/>
</dbReference>
<feature type="region of interest" description="Disordered" evidence="6">
    <location>
        <begin position="1639"/>
        <end position="1676"/>
    </location>
</feature>
<keyword evidence="3" id="KW-0547">Nucleotide-binding</keyword>
<dbReference type="Gene3D" id="3.40.50.10810">
    <property type="entry name" value="Tandem AAA-ATPase domain"/>
    <property type="match status" value="1"/>
</dbReference>
<evidence type="ECO:0000259" key="7">
    <source>
        <dbReference type="SMART" id="SM00487"/>
    </source>
</evidence>
<dbReference type="SMART" id="SM00487">
    <property type="entry name" value="DEXDc"/>
    <property type="match status" value="1"/>
</dbReference>
<sequence>MSHSGSAESGPLRRTRKRALMQRTLDGASGGLKYTSESRTMSRRSVNRGNLPRGLDNTVDQAGGSGESGSLETDESPGEADDEDDPVPKPIAMSKGTGKGVDASSGGHRGATSHVPNRPSDRLWFHHVAAMRLVVPTPSRKPTNTLEKPQPILLTFRDSPRTNKTRQSSLADYFGGSALDVARPKRAPGREKAVSTPSGRATQLRGSPVTDEEVPRNTGLGSPAPSKSDSTGDSDSDVVITRVSKSRRGKKQLMISRLATDSESGYEEKQSDPDDFTDDGHEVVNAPTQKRGKSTGTRATQATLTGSRIGAGGKGPAKSKRRNQDSWSYKLGIQEDLPPLNDIGEIFDDMVKKLAGSGVKEMVRYLRPRKLKVATMCSGTESPILALGLVAESMKKHFGLNFEIDHLFSAEIVPFKQAYIERNFSPPIIFRDIKELIDSDTDATTAYGAMAPIPGDVDLLVAGFSCVDFSQLNAHKLDLSDPGESGDTFRAILNYARKWRPTIIVLENVFTAPWDVIKETWGSHANYSAEWLRLDTKAYYIPHTRMRGYMICIDNEKMKSARKNVEEWKGLVKRMQRPASCPIEAFLLPEDDPRVHRGREELAKGLRGEDRNSREVDWTKCQGRHQDYRADLSLGSKRPMTGWEDNGSCKMPDFCWNDWGTAQVERIWDTFEVSLLRNARRGFDSQYKTRVWELSQNIDRFTDTTPFGITGCVTPTGVPYVTIRGGPMIGLEALAMQGLPIEKLLLTREHQRQLQDLAGNAMSTTVVGAAMLGALIVGYKALEPGSGEEMAIDHLEDVTKHVRGERHLVENELDLATFKKTPLAYVLRDASRSSRLCLCEGRALMTPNRLQRCKQCHHTTCLRCGGNPKHDYALLPTEAVASRLPPGEFENSLKDTLPMRVRVAGISGQILENIKNTSGIQISSKDWKQLSGAIEPALGVELRFHSLKRAEIWTVFYESPTSRMELIIDSRLAEWRLFAKPSKRENVNSNVRKLLARPFARMRPIGDNLVDGKWQFCFPTEFSFKVEIHGKGKAERSWESKLGLQEPRFRDKKLWSMLHLSLEKEVIPRLDMDISGDYKLLPDCGTAAGCLHKRITSQGDGEDAAPPLFLFLDPSRYGNPLEDYFVFSTDIRRYNYGEQRPIIARLDHRWRPLCSSKEIVRCTVDGQWIDIESAKFETIVPRMATTYATPSLDMNVEFTADSCVAADAILYCKVPLPADEEVGWKKGEWVEVDRLGERTVFSSFAWLTERVRHIKDFGTWRFVDLPRDFDRCQRCAPSPPKVKWRVVKEKLDPFEDPQQAAPYERALKNRPAPFLTHVRIDNDGVGLLKIGLNVSSLIHRAFSNLPKKGSLSDVELSWRLTTDYVPPPKVTLPAFNLRSNKRDPPCAQPPHFKIPLRPEQLRSLSWMRRQEGESVSSFEEEEIEEALLPHLGWRAEGRATKSIVIRGGVLADQVGYGKTATTLGLIDSQFPGEKTKSLKGIPGKISLRATLIIVPHTLLAQWGGEVKKFLGSTYRVLSVPNAKAMNGLRILDFQTADIIITTWSMLNTESYYAKLAQFAAIPDMPSGTGRAFEAWYTYALQRVAEHVDILRDDGAQTLGQTLKAKLRSFEDDEELVRYVPSKRLRGVIYRMAQQAKAEGKSINAKSRTKRKAEEMDLSDDEPTTRKGPSDPFALNDSSVRKDWRNMRNPLFQMFNFNRLVVDEYTYVGGNDHTSVTSLQSSIRWVLSGTPPLRDFADIKTISVFLGIKLGINDDAVGVIHAQNIKAMEKERTVLSSSPFTRVASAAA</sequence>
<feature type="compositionally biased region" description="Acidic residues" evidence="6">
    <location>
        <begin position="72"/>
        <end position="85"/>
    </location>
</feature>
<dbReference type="GO" id="GO:0005634">
    <property type="term" value="C:nucleus"/>
    <property type="evidence" value="ECO:0007669"/>
    <property type="project" value="TreeGrafter"/>
</dbReference>
<evidence type="ECO:0000313" key="9">
    <source>
        <dbReference type="Proteomes" id="UP000750711"/>
    </source>
</evidence>
<dbReference type="InterPro" id="IPR038718">
    <property type="entry name" value="SNF2-like_sf"/>
</dbReference>
<dbReference type="Pfam" id="PF00176">
    <property type="entry name" value="SNF2-rel_dom"/>
    <property type="match status" value="1"/>
</dbReference>
<dbReference type="PANTHER" id="PTHR45626">
    <property type="entry name" value="TRANSCRIPTION TERMINATION FACTOR 2-RELATED"/>
    <property type="match status" value="1"/>
</dbReference>
<feature type="compositionally biased region" description="Polar residues" evidence="6">
    <location>
        <begin position="294"/>
        <end position="306"/>
    </location>
</feature>